<evidence type="ECO:0000313" key="1">
    <source>
        <dbReference type="Proteomes" id="UP000887565"/>
    </source>
</evidence>
<evidence type="ECO:0000313" key="2">
    <source>
        <dbReference type="WBParaSite" id="nRc.2.0.1.t38732-RA"/>
    </source>
</evidence>
<reference evidence="2" key="1">
    <citation type="submission" date="2022-11" db="UniProtKB">
        <authorList>
            <consortium name="WormBaseParasite"/>
        </authorList>
    </citation>
    <scope>IDENTIFICATION</scope>
</reference>
<name>A0A915KJX8_ROMCU</name>
<dbReference type="WBParaSite" id="nRc.2.0.1.t38732-RA">
    <property type="protein sequence ID" value="nRc.2.0.1.t38732-RA"/>
    <property type="gene ID" value="nRc.2.0.1.g38732"/>
</dbReference>
<dbReference type="AlphaFoldDB" id="A0A915KJX8"/>
<dbReference type="Proteomes" id="UP000887565">
    <property type="component" value="Unplaced"/>
</dbReference>
<organism evidence="1 2">
    <name type="scientific">Romanomermis culicivorax</name>
    <name type="common">Nematode worm</name>
    <dbReference type="NCBI Taxonomy" id="13658"/>
    <lineage>
        <taxon>Eukaryota</taxon>
        <taxon>Metazoa</taxon>
        <taxon>Ecdysozoa</taxon>
        <taxon>Nematoda</taxon>
        <taxon>Enoplea</taxon>
        <taxon>Dorylaimia</taxon>
        <taxon>Mermithida</taxon>
        <taxon>Mermithoidea</taxon>
        <taxon>Mermithidae</taxon>
        <taxon>Romanomermis</taxon>
    </lineage>
</organism>
<protein>
    <submittedName>
        <fullName evidence="2">Uncharacterized protein</fullName>
    </submittedName>
</protein>
<sequence length="132" mass="15059">MIIFQHVSANKNIRDNSGRKADHYLCNAYGTKAWPTYNIPSTENFKNSNDDGGLKKRKWRLRARFGFKSHIKSCHSFPTALNSGASCARDNRIGSLRKISFNNYTDGDAVRLRENRLSRHSVVSDKHKSAKM</sequence>
<keyword evidence="1" id="KW-1185">Reference proteome</keyword>
<proteinExistence type="predicted"/>
<accession>A0A915KJX8</accession>